<dbReference type="GO" id="GO:0008180">
    <property type="term" value="C:COP9 signalosome"/>
    <property type="evidence" value="ECO:0007669"/>
    <property type="project" value="TreeGrafter"/>
</dbReference>
<dbReference type="STRING" id="1555241.A0A4P9XCL9"/>
<feature type="region of interest" description="Disordered" evidence="2">
    <location>
        <begin position="16"/>
        <end position="55"/>
    </location>
</feature>
<protein>
    <submittedName>
        <fullName evidence="5">Uncharacterized protein</fullName>
    </submittedName>
</protein>
<dbReference type="Pfam" id="PF13012">
    <property type="entry name" value="MitMem_reg"/>
    <property type="match status" value="1"/>
</dbReference>
<feature type="compositionally biased region" description="Low complexity" evidence="2">
    <location>
        <begin position="734"/>
        <end position="750"/>
    </location>
</feature>
<feature type="compositionally biased region" description="Low complexity" evidence="2">
    <location>
        <begin position="779"/>
        <end position="806"/>
    </location>
</feature>
<feature type="compositionally biased region" description="Low complexity" evidence="2">
    <location>
        <begin position="817"/>
        <end position="837"/>
    </location>
</feature>
<dbReference type="PANTHER" id="PTHR10540:SF8">
    <property type="entry name" value="COP9 SIGNALOSOME COMPLEX SUBUNIT 6"/>
    <property type="match status" value="1"/>
</dbReference>
<dbReference type="PANTHER" id="PTHR10540">
    <property type="entry name" value="EUKARYOTIC TRANSLATION INITIATION FACTOR 3 SUBUNIT F-RELATED"/>
    <property type="match status" value="1"/>
</dbReference>
<comment type="similarity">
    <text evidence="1">Belongs to the peptidase M67A family. CSN6 subfamily.</text>
</comment>
<feature type="compositionally biased region" description="Low complexity" evidence="2">
    <location>
        <begin position="844"/>
        <end position="853"/>
    </location>
</feature>
<feature type="compositionally biased region" description="Low complexity" evidence="2">
    <location>
        <begin position="1131"/>
        <end position="1149"/>
    </location>
</feature>
<feature type="region of interest" description="Disordered" evidence="2">
    <location>
        <begin position="1131"/>
        <end position="1152"/>
    </location>
</feature>
<dbReference type="InterPro" id="IPR000555">
    <property type="entry name" value="JAMM/MPN+_dom"/>
</dbReference>
<dbReference type="PROSITE" id="PS50096">
    <property type="entry name" value="IQ"/>
    <property type="match status" value="1"/>
</dbReference>
<feature type="compositionally biased region" description="Pro residues" evidence="2">
    <location>
        <begin position="461"/>
        <end position="473"/>
    </location>
</feature>
<feature type="region of interest" description="Disordered" evidence="2">
    <location>
        <begin position="779"/>
        <end position="853"/>
    </location>
</feature>
<dbReference type="InterPro" id="IPR024969">
    <property type="entry name" value="EIF3F/CSN6-like_C"/>
</dbReference>
<dbReference type="Pfam" id="PF01398">
    <property type="entry name" value="JAB"/>
    <property type="match status" value="1"/>
</dbReference>
<evidence type="ECO:0000313" key="5">
    <source>
        <dbReference type="EMBL" id="RKP03204.1"/>
    </source>
</evidence>
<dbReference type="AlphaFoldDB" id="A0A4P9XCL9"/>
<dbReference type="GO" id="GO:0008237">
    <property type="term" value="F:metallopeptidase activity"/>
    <property type="evidence" value="ECO:0007669"/>
    <property type="project" value="InterPro"/>
</dbReference>
<feature type="region of interest" description="Disordered" evidence="2">
    <location>
        <begin position="575"/>
        <end position="621"/>
    </location>
</feature>
<dbReference type="Proteomes" id="UP000274922">
    <property type="component" value="Unassembled WGS sequence"/>
</dbReference>
<feature type="compositionally biased region" description="Low complexity" evidence="2">
    <location>
        <begin position="575"/>
        <end position="587"/>
    </location>
</feature>
<evidence type="ECO:0000259" key="3">
    <source>
        <dbReference type="Pfam" id="PF01398"/>
    </source>
</evidence>
<feature type="compositionally biased region" description="Polar residues" evidence="2">
    <location>
        <begin position="705"/>
        <end position="719"/>
    </location>
</feature>
<organism evidence="5 6">
    <name type="scientific">Caulochytrium protostelioides</name>
    <dbReference type="NCBI Taxonomy" id="1555241"/>
    <lineage>
        <taxon>Eukaryota</taxon>
        <taxon>Fungi</taxon>
        <taxon>Fungi incertae sedis</taxon>
        <taxon>Chytridiomycota</taxon>
        <taxon>Chytridiomycota incertae sedis</taxon>
        <taxon>Chytridiomycetes</taxon>
        <taxon>Caulochytriales</taxon>
        <taxon>Caulochytriaceae</taxon>
        <taxon>Caulochytrium</taxon>
    </lineage>
</organism>
<feature type="compositionally biased region" description="Pro residues" evidence="2">
    <location>
        <begin position="436"/>
        <end position="445"/>
    </location>
</feature>
<evidence type="ECO:0000259" key="4">
    <source>
        <dbReference type="Pfam" id="PF13012"/>
    </source>
</evidence>
<reference evidence="6" key="1">
    <citation type="journal article" date="2018" name="Nat. Microbiol.">
        <title>Leveraging single-cell genomics to expand the fungal tree of life.</title>
        <authorList>
            <person name="Ahrendt S.R."/>
            <person name="Quandt C.A."/>
            <person name="Ciobanu D."/>
            <person name="Clum A."/>
            <person name="Salamov A."/>
            <person name="Andreopoulos B."/>
            <person name="Cheng J.F."/>
            <person name="Woyke T."/>
            <person name="Pelin A."/>
            <person name="Henrissat B."/>
            <person name="Reynolds N.K."/>
            <person name="Benny G.L."/>
            <person name="Smith M.E."/>
            <person name="James T.Y."/>
            <person name="Grigoriev I.V."/>
        </authorList>
    </citation>
    <scope>NUCLEOTIDE SEQUENCE [LARGE SCALE GENOMIC DNA]</scope>
    <source>
        <strain evidence="6">ATCC 52028</strain>
    </source>
</reference>
<feature type="domain" description="EIF3F/CSN6-like C-terminal" evidence="4">
    <location>
        <begin position="1046"/>
        <end position="1187"/>
    </location>
</feature>
<dbReference type="SMART" id="SM00015">
    <property type="entry name" value="IQ"/>
    <property type="match status" value="3"/>
</dbReference>
<keyword evidence="6" id="KW-1185">Reference proteome</keyword>
<feature type="region of interest" description="Disordered" evidence="2">
    <location>
        <begin position="144"/>
        <end position="166"/>
    </location>
</feature>
<feature type="region of interest" description="Disordered" evidence="2">
    <location>
        <begin position="691"/>
        <end position="760"/>
    </location>
</feature>
<evidence type="ECO:0000313" key="6">
    <source>
        <dbReference type="Proteomes" id="UP000274922"/>
    </source>
</evidence>
<evidence type="ECO:0000256" key="1">
    <source>
        <dbReference type="ARBA" id="ARBA00010893"/>
    </source>
</evidence>
<accession>A0A4P9XCL9</accession>
<sequence>MAVAAEPLHIADLTIALPDSPSGPCASARERRPIESMGSPLKAAAGSPIAGRHPAFMTATPAPALQAAMRTDSGATDPARSMTPVTASLPTATAAGSAARRPPPPPFRGTSAPAATVPPSAWFQTPEPLSALASVDATPMRIRPMPSPGSPSVRRPGAPPTTTTTATAAAIGWRSASSSFLASLTASKRPREALDLPTAAHGPRGTRPHDTAAPDPFELLPGYVVDDDETEIFFGPQVSAKEAHARGAPELLVRRQTLLVRPGPPDTAVARHEAARLIQDSWRCSQQRLQARKHARAVGEALRHAAGRLSLPIPSLRAHWARALIDATWTIESIEAHIIRIQAYGRRQAAQRHFAAQRHAARIIQRSWRAYLHIKAVQQQQAANERRRQRDAVKRIEAAWRGYGARRQAMHRRRAIVTIQAYARRLPDAALVTPMTPAPPAPPVTPVRSSGRRSRSSSSPAPAPWTPATPPAVPAAASVGPRSRTGTNMAIFPPNYAPQDMASLPPAAVAKLTKQITAQNEGHATCTFDIATQIVPLRPPSPGMRTVDEKIMGGIPLLTLDLLADRVAAEKARLAAPSASPVASPRSPQAPPSGKRPRDTAEAASGRMPGPDQATATKRRRVMFDPDRWAVFDYEPGPSVQGPWYPAARERPARPARPVLKRPVCMRPPSPLQLPTQTVVIQRVLYANEMDVQDDSDTDPLTRDPASTPSRANNKTQSGGKAALTTPSKPGPPHAASTSTTTTPSIPRSSKAADPSKPTYTREQFLRTASSALSAPAPVASEPALARPAPSATAAATPAARGATPSRLDRPARRVAPRTPATPSTASTATAPTPARATSRRRVSASTAPTAPTASTVLAASSAAAPAPSKLAATPALRVAAMRSKTPAKPASSGAAAPVRALRVLDPPQRVAAPRPAKGRELEIMDSFDLPWHERIAGRPQLDRSYFETKLKQLKIVFPEYDVLGWYNTGAGLSERDLVVQRQFQEMNESAILLQLNTARLRPAAAAVASARQADEELPVALWEAVLDGTGALAFAQLACQIQSSEPERIAVEHVAHLQPDADDVLVEQLLAQQSTVTKLEERVLRLVGFLERVQRGGDAAPDPALVRHVVAIADCLPAVDNEAALRQAAPRGGLPAAATTGASAPDADPTNRETMLRRALEDEAEDAYAATFLDVLTQSVATLNSVTDRYNQTAPHAPPMRDLFFAK</sequence>
<feature type="region of interest" description="Disordered" evidence="2">
    <location>
        <begin position="433"/>
        <end position="481"/>
    </location>
</feature>
<name>A0A4P9XCL9_9FUNG</name>
<evidence type="ECO:0000256" key="2">
    <source>
        <dbReference type="SAM" id="MobiDB-lite"/>
    </source>
</evidence>
<dbReference type="InterPro" id="IPR000048">
    <property type="entry name" value="IQ_motif_EF-hand-BS"/>
</dbReference>
<dbReference type="Gene3D" id="3.40.140.10">
    <property type="entry name" value="Cytidine Deaminase, domain 2"/>
    <property type="match status" value="1"/>
</dbReference>
<feature type="compositionally biased region" description="Low complexity" evidence="2">
    <location>
        <begin position="150"/>
        <end position="166"/>
    </location>
</feature>
<feature type="region of interest" description="Disordered" evidence="2">
    <location>
        <begin position="92"/>
        <end position="115"/>
    </location>
</feature>
<dbReference type="EMBL" id="ML014127">
    <property type="protein sequence ID" value="RKP03204.1"/>
    <property type="molecule type" value="Genomic_DNA"/>
</dbReference>
<gene>
    <name evidence="5" type="ORF">CXG81DRAFT_24205</name>
</gene>
<feature type="domain" description="JAB1/MPN/MOV34 metalloenzyme" evidence="3">
    <location>
        <begin position="920"/>
        <end position="989"/>
    </location>
</feature>
<dbReference type="OrthoDB" id="1378at2759"/>
<proteinExistence type="inferred from homology"/>